<dbReference type="InterPro" id="IPR029058">
    <property type="entry name" value="AB_hydrolase_fold"/>
</dbReference>
<dbReference type="Gene3D" id="3.40.50.1820">
    <property type="entry name" value="alpha/beta hydrolase"/>
    <property type="match status" value="1"/>
</dbReference>
<reference evidence="4" key="1">
    <citation type="submission" date="2021-02" db="EMBL/GenBank/DDBJ databases">
        <authorList>
            <person name="Dougan E. K."/>
            <person name="Rhodes N."/>
            <person name="Thang M."/>
            <person name="Chan C."/>
        </authorList>
    </citation>
    <scope>NUCLEOTIDE SEQUENCE</scope>
</reference>
<evidence type="ECO:0000313" key="4">
    <source>
        <dbReference type="EMBL" id="CAE8618011.1"/>
    </source>
</evidence>
<gene>
    <name evidence="3" type="ORF">PGLA1383_LOCUS18691</name>
    <name evidence="4" type="ORF">PGLA1383_LOCUS35668</name>
</gene>
<dbReference type="InterPro" id="IPR007751">
    <property type="entry name" value="DUF676_lipase-like"/>
</dbReference>
<feature type="non-terminal residue" evidence="4">
    <location>
        <position position="592"/>
    </location>
</feature>
<dbReference type="PANTHER" id="PTHR12482:SF5">
    <property type="entry name" value="DUF676 DOMAIN-CONTAINING PROTEIN"/>
    <property type="match status" value="1"/>
</dbReference>
<accession>A0A813G0A1</accession>
<dbReference type="EMBL" id="CAJNNV010012069">
    <property type="protein sequence ID" value="CAE8600361.1"/>
    <property type="molecule type" value="Genomic_DNA"/>
</dbReference>
<evidence type="ECO:0000259" key="2">
    <source>
        <dbReference type="Pfam" id="PF05057"/>
    </source>
</evidence>
<feature type="region of interest" description="Disordered" evidence="1">
    <location>
        <begin position="133"/>
        <end position="154"/>
    </location>
</feature>
<dbReference type="PANTHER" id="PTHR12482">
    <property type="entry name" value="LIPASE ROG1-RELATED-RELATED"/>
    <property type="match status" value="1"/>
</dbReference>
<comment type="caution">
    <text evidence="4">The sequence shown here is derived from an EMBL/GenBank/DDBJ whole genome shotgun (WGS) entry which is preliminary data.</text>
</comment>
<name>A0A813G0A1_POLGL</name>
<evidence type="ECO:0000256" key="1">
    <source>
        <dbReference type="SAM" id="MobiDB-lite"/>
    </source>
</evidence>
<dbReference type="Pfam" id="PF05057">
    <property type="entry name" value="DUF676"/>
    <property type="match status" value="1"/>
</dbReference>
<dbReference type="EMBL" id="CAJNNV010026370">
    <property type="protein sequence ID" value="CAE8618011.1"/>
    <property type="molecule type" value="Genomic_DNA"/>
</dbReference>
<proteinExistence type="predicted"/>
<sequence length="592" mass="65483">DGPQAVDGVITGDGSSAPSNGRAAAGQSGHDQQRPPLGWQASPPAALSLAECLFGEDMISGIGRDKLLQMAEGLYRRHLGALAASFAAQSAWLRLICDRCLTPLQREAVFGDGDGEGGADPVPEYRLRLPRGMKLPQPSPSAGPGSVRSSASPGVRAPAVVDGAEGFLRDSLAERLTEVTPQSIARLLAFDLNLVSCQILEMWHQALNIMSYAYREISAMLRTQWEERIIDSWGVCIVREKMSPNLSHPDNKDIGASHTEAAEHLRRTVKLRAPELASIEDLTLLPIIPSRPVLFDQRCAQPTDPIASNGIPHPSLWEPRIPSAPKTYRGVHLFVLVHGFQGNSFDMRLMKNNIALLYPDAIFLCSQANEDNTEGDFQEMGIRLAQEVTNYICDWCPGSALGRLSFVAHSIGGLIVRSALPLLLDYSEKMFTLLTFSSPHVGYFLKNISLFHLGLKVLQSWRGSTCLTQLSMGDHADPRETFLCKLSKAQGFQFFQNIVLVSCASDQYSPFDSARVEIGSMLNMHNHPDVFAEMVQDIWKPVKPERVLRFDVNFHIPENNLDTFIGRAAHIQFLECQPVMRMIIHNFSFLFR</sequence>
<keyword evidence="5" id="KW-1185">Reference proteome</keyword>
<feature type="domain" description="DUF676" evidence="2">
    <location>
        <begin position="330"/>
        <end position="513"/>
    </location>
</feature>
<feature type="region of interest" description="Disordered" evidence="1">
    <location>
        <begin position="1"/>
        <end position="41"/>
    </location>
</feature>
<evidence type="ECO:0000313" key="3">
    <source>
        <dbReference type="EMBL" id="CAE8600361.1"/>
    </source>
</evidence>
<dbReference type="InterPro" id="IPR044294">
    <property type="entry name" value="Lipase-like"/>
</dbReference>
<dbReference type="SUPFAM" id="SSF53474">
    <property type="entry name" value="alpha/beta-Hydrolases"/>
    <property type="match status" value="1"/>
</dbReference>
<protein>
    <recommendedName>
        <fullName evidence="2">DUF676 domain-containing protein</fullName>
    </recommendedName>
</protein>
<dbReference type="Proteomes" id="UP000654075">
    <property type="component" value="Unassembled WGS sequence"/>
</dbReference>
<dbReference type="OrthoDB" id="273452at2759"/>
<dbReference type="AlphaFoldDB" id="A0A813G0A1"/>
<organism evidence="4 5">
    <name type="scientific">Polarella glacialis</name>
    <name type="common">Dinoflagellate</name>
    <dbReference type="NCBI Taxonomy" id="89957"/>
    <lineage>
        <taxon>Eukaryota</taxon>
        <taxon>Sar</taxon>
        <taxon>Alveolata</taxon>
        <taxon>Dinophyceae</taxon>
        <taxon>Suessiales</taxon>
        <taxon>Suessiaceae</taxon>
        <taxon>Polarella</taxon>
    </lineage>
</organism>
<evidence type="ECO:0000313" key="5">
    <source>
        <dbReference type="Proteomes" id="UP000654075"/>
    </source>
</evidence>